<sequence>MAGLCEGGNEPSVSLKATDVFLQSLEDKHIGKLAAKHNIISYNRYVDDTLLVFESHADTHEDQDTRLRPLTGGGRSIVGMDPVLLGHLGGMKLGRVGYWDSIGVAFGSAVGTALAFYARGCGHRNENRMWRISSALAYLALP</sequence>
<dbReference type="EMBL" id="JAJSOF020000021">
    <property type="protein sequence ID" value="KAJ4437390.1"/>
    <property type="molecule type" value="Genomic_DNA"/>
</dbReference>
<comment type="caution">
    <text evidence="1">The sequence shown here is derived from an EMBL/GenBank/DDBJ whole genome shotgun (WGS) entry which is preliminary data.</text>
</comment>
<protein>
    <submittedName>
        <fullName evidence="1">Uncharacterized protein</fullName>
    </submittedName>
</protein>
<evidence type="ECO:0000313" key="2">
    <source>
        <dbReference type="Proteomes" id="UP001148838"/>
    </source>
</evidence>
<evidence type="ECO:0000313" key="1">
    <source>
        <dbReference type="EMBL" id="KAJ4437390.1"/>
    </source>
</evidence>
<organism evidence="1 2">
    <name type="scientific">Periplaneta americana</name>
    <name type="common">American cockroach</name>
    <name type="synonym">Blatta americana</name>
    <dbReference type="NCBI Taxonomy" id="6978"/>
    <lineage>
        <taxon>Eukaryota</taxon>
        <taxon>Metazoa</taxon>
        <taxon>Ecdysozoa</taxon>
        <taxon>Arthropoda</taxon>
        <taxon>Hexapoda</taxon>
        <taxon>Insecta</taxon>
        <taxon>Pterygota</taxon>
        <taxon>Neoptera</taxon>
        <taxon>Polyneoptera</taxon>
        <taxon>Dictyoptera</taxon>
        <taxon>Blattodea</taxon>
        <taxon>Blattoidea</taxon>
        <taxon>Blattidae</taxon>
        <taxon>Blattinae</taxon>
        <taxon>Periplaneta</taxon>
    </lineage>
</organism>
<dbReference type="Proteomes" id="UP001148838">
    <property type="component" value="Unassembled WGS sequence"/>
</dbReference>
<name>A0ABQ8SUG9_PERAM</name>
<proteinExistence type="predicted"/>
<gene>
    <name evidence="1" type="ORF">ANN_17534</name>
</gene>
<keyword evidence="2" id="KW-1185">Reference proteome</keyword>
<reference evidence="1 2" key="1">
    <citation type="journal article" date="2022" name="Allergy">
        <title>Genome assembly and annotation of Periplaneta americana reveal a comprehensive cockroach allergen profile.</title>
        <authorList>
            <person name="Wang L."/>
            <person name="Xiong Q."/>
            <person name="Saelim N."/>
            <person name="Wang L."/>
            <person name="Nong W."/>
            <person name="Wan A.T."/>
            <person name="Shi M."/>
            <person name="Liu X."/>
            <person name="Cao Q."/>
            <person name="Hui J.H.L."/>
            <person name="Sookrung N."/>
            <person name="Leung T.F."/>
            <person name="Tungtrongchitr A."/>
            <person name="Tsui S.K.W."/>
        </authorList>
    </citation>
    <scope>NUCLEOTIDE SEQUENCE [LARGE SCALE GENOMIC DNA]</scope>
    <source>
        <strain evidence="1">PWHHKU_190912</strain>
    </source>
</reference>
<accession>A0ABQ8SUG9</accession>